<proteinExistence type="predicted"/>
<evidence type="ECO:0000313" key="3">
    <source>
        <dbReference type="Proteomes" id="UP000815677"/>
    </source>
</evidence>
<sequence length="550" mass="62574">MAGSSCALFVHLCTVADLRPQSLQSHWATQLAPDVIGEILLECIPFAAETRFSDRYAFSPGPRAMFPVSLTHVCREWRQAAINYKKLWSFLDVDQRTKDAARLEVYLARSGQYPLTIILTYPYADHEHTILGRLLRESSRWKTLFCDVYGLFDASPRSTGLTHAQWTALAFPELRNVVYFNSGHTSNESDEEEDDESDDDDEDEDEDDEWDEDDESSDTDDGTNDRDAGDGDLLPEDNAEDDQANDTSALVPAEPDQHFDKLLESLPGTVAAQLRRFYNYCIDEEFAEEMPIFLKRASRIRCDFISTDSFAWEFDYGPGTSDVLLLSLLHAEYAMFAIGDYQKAYNRSFLFRIELPSLRGLNLRVGRDGRNVFALRDDLPMPGYLTNLVVLRLCGRIVVTDDALTQIMDALSSLVDFTIELQESRDVNVAHLADLLTPQLPVIRVPRLEHLRFFLHHKPPNNTGVLPMLVARFTAPAGAPYARLRSFALYHTVLSHMDDMEEIRGIPGTLMMQLKELKAQHGWDIRVVEFNKFQGELWLEPLNGEFVLDI</sequence>
<feature type="compositionally biased region" description="Acidic residues" evidence="1">
    <location>
        <begin position="188"/>
        <end position="222"/>
    </location>
</feature>
<evidence type="ECO:0008006" key="4">
    <source>
        <dbReference type="Google" id="ProtNLM"/>
    </source>
</evidence>
<keyword evidence="3" id="KW-1185">Reference proteome</keyword>
<organism evidence="2 3">
    <name type="scientific">Mycena chlorophos</name>
    <name type="common">Agaric fungus</name>
    <name type="synonym">Agaricus chlorophos</name>
    <dbReference type="NCBI Taxonomy" id="658473"/>
    <lineage>
        <taxon>Eukaryota</taxon>
        <taxon>Fungi</taxon>
        <taxon>Dikarya</taxon>
        <taxon>Basidiomycota</taxon>
        <taxon>Agaricomycotina</taxon>
        <taxon>Agaricomycetes</taxon>
        <taxon>Agaricomycetidae</taxon>
        <taxon>Agaricales</taxon>
        <taxon>Marasmiineae</taxon>
        <taxon>Mycenaceae</taxon>
        <taxon>Mycena</taxon>
    </lineage>
</organism>
<evidence type="ECO:0000313" key="2">
    <source>
        <dbReference type="EMBL" id="GAT59115.1"/>
    </source>
</evidence>
<gene>
    <name evidence="2" type="ORF">MCHLO_15452</name>
</gene>
<reference evidence="2" key="1">
    <citation type="submission" date="2014-09" db="EMBL/GenBank/DDBJ databases">
        <title>Genome sequence of the luminous mushroom Mycena chlorophos for searching fungal bioluminescence genes.</title>
        <authorList>
            <person name="Tanaka Y."/>
            <person name="Kasuga D."/>
            <person name="Oba Y."/>
            <person name="Hase S."/>
            <person name="Sato K."/>
            <person name="Oba Y."/>
            <person name="Sakakibara Y."/>
        </authorList>
    </citation>
    <scope>NUCLEOTIDE SEQUENCE</scope>
</reference>
<protein>
    <recommendedName>
        <fullName evidence="4">F-box domain-containing protein</fullName>
    </recommendedName>
</protein>
<accession>A0ABQ0M6Z7</accession>
<evidence type="ECO:0000256" key="1">
    <source>
        <dbReference type="SAM" id="MobiDB-lite"/>
    </source>
</evidence>
<dbReference type="Proteomes" id="UP000815677">
    <property type="component" value="Unassembled WGS sequence"/>
</dbReference>
<dbReference type="EMBL" id="DF849818">
    <property type="protein sequence ID" value="GAT59115.1"/>
    <property type="molecule type" value="Genomic_DNA"/>
</dbReference>
<feature type="region of interest" description="Disordered" evidence="1">
    <location>
        <begin position="183"/>
        <end position="246"/>
    </location>
</feature>
<name>A0ABQ0M6Z7_MYCCL</name>
<feature type="compositionally biased region" description="Acidic residues" evidence="1">
    <location>
        <begin position="233"/>
        <end position="244"/>
    </location>
</feature>